<organism evidence="4 5">
    <name type="scientific">Nocardioides immobilis</name>
    <dbReference type="NCBI Taxonomy" id="2049295"/>
    <lineage>
        <taxon>Bacteria</taxon>
        <taxon>Bacillati</taxon>
        <taxon>Actinomycetota</taxon>
        <taxon>Actinomycetes</taxon>
        <taxon>Propionibacteriales</taxon>
        <taxon>Nocardioidaceae</taxon>
        <taxon>Nocardioides</taxon>
    </lineage>
</organism>
<protein>
    <submittedName>
        <fullName evidence="4">DUF4190 domain-containing protein</fullName>
    </submittedName>
</protein>
<comment type="caution">
    <text evidence="4">The sequence shown here is derived from an EMBL/GenBank/DDBJ whole genome shotgun (WGS) entry which is preliminary data.</text>
</comment>
<keyword evidence="2" id="KW-1133">Transmembrane helix</keyword>
<keyword evidence="5" id="KW-1185">Reference proteome</keyword>
<feature type="region of interest" description="Disordered" evidence="1">
    <location>
        <begin position="1"/>
        <end position="94"/>
    </location>
</feature>
<reference evidence="4 5" key="1">
    <citation type="submission" date="2018-09" db="EMBL/GenBank/DDBJ databases">
        <title>Genome sequencing of Nocardioides immobilis CCTCC AB 2017083 for comparison to Nocardioides silvaticus.</title>
        <authorList>
            <person name="Li C."/>
            <person name="Wang G."/>
        </authorList>
    </citation>
    <scope>NUCLEOTIDE SEQUENCE [LARGE SCALE GENOMIC DNA]</scope>
    <source>
        <strain evidence="4 5">CCTCC AB 2017083</strain>
    </source>
</reference>
<feature type="domain" description="DUF4190" evidence="3">
    <location>
        <begin position="103"/>
        <end position="155"/>
    </location>
</feature>
<evidence type="ECO:0000313" key="5">
    <source>
        <dbReference type="Proteomes" id="UP000283644"/>
    </source>
</evidence>
<feature type="compositionally biased region" description="Low complexity" evidence="1">
    <location>
        <begin position="23"/>
        <end position="36"/>
    </location>
</feature>
<feature type="transmembrane region" description="Helical" evidence="2">
    <location>
        <begin position="138"/>
        <end position="168"/>
    </location>
</feature>
<dbReference type="InterPro" id="IPR025241">
    <property type="entry name" value="DUF4190"/>
</dbReference>
<accession>A0A417Y663</accession>
<keyword evidence="2" id="KW-0472">Membrane</keyword>
<evidence type="ECO:0000256" key="1">
    <source>
        <dbReference type="SAM" id="MobiDB-lite"/>
    </source>
</evidence>
<dbReference type="AlphaFoldDB" id="A0A417Y663"/>
<evidence type="ECO:0000313" key="4">
    <source>
        <dbReference type="EMBL" id="RHW28016.1"/>
    </source>
</evidence>
<keyword evidence="2" id="KW-0812">Transmembrane</keyword>
<sequence>MALTTSGQPSTRPWRRANRARRSSSSMWRTRTSSRTPPTPAPNQGIFREPRRAGRTLLPVSNPYGNDPYGQQPPNPYGGGGGGSSFNAPGAGGFEQPKTDGVSIAALVTGLLCCAPVSLILGIVGIKRTKGGQRKGRGLAITGLVLGLVGLLVWIGVGIAAIAGVAWFDSLLLPEEAEVGQCMDVTEEGNEVLLYEKDCTEDHDAEVVAVAEVDADNKDAISGMVAYCNEIISDEDQIKLAEVEGLEYKAVIEDPNNVDIGDHLVCYVESSKKLDEPIL</sequence>
<evidence type="ECO:0000256" key="2">
    <source>
        <dbReference type="SAM" id="Phobius"/>
    </source>
</evidence>
<proteinExistence type="predicted"/>
<dbReference type="Pfam" id="PF13828">
    <property type="entry name" value="DUF4190"/>
    <property type="match status" value="1"/>
</dbReference>
<dbReference type="EMBL" id="QXGH01000011">
    <property type="protein sequence ID" value="RHW28016.1"/>
    <property type="molecule type" value="Genomic_DNA"/>
</dbReference>
<feature type="transmembrane region" description="Helical" evidence="2">
    <location>
        <begin position="104"/>
        <end position="126"/>
    </location>
</feature>
<feature type="compositionally biased region" description="Basic residues" evidence="1">
    <location>
        <begin position="13"/>
        <end position="22"/>
    </location>
</feature>
<dbReference type="Proteomes" id="UP000283644">
    <property type="component" value="Unassembled WGS sequence"/>
</dbReference>
<name>A0A417Y663_9ACTN</name>
<evidence type="ECO:0000259" key="3">
    <source>
        <dbReference type="Pfam" id="PF13828"/>
    </source>
</evidence>
<gene>
    <name evidence="4" type="ORF">D0Z08_06975</name>
</gene>